<dbReference type="InterPro" id="IPR012337">
    <property type="entry name" value="RNaseH-like_sf"/>
</dbReference>
<organism evidence="1 2">
    <name type="scientific">Glossina brevipalpis</name>
    <dbReference type="NCBI Taxonomy" id="37001"/>
    <lineage>
        <taxon>Eukaryota</taxon>
        <taxon>Metazoa</taxon>
        <taxon>Ecdysozoa</taxon>
        <taxon>Arthropoda</taxon>
        <taxon>Hexapoda</taxon>
        <taxon>Insecta</taxon>
        <taxon>Pterygota</taxon>
        <taxon>Neoptera</taxon>
        <taxon>Endopterygota</taxon>
        <taxon>Diptera</taxon>
        <taxon>Brachycera</taxon>
        <taxon>Muscomorpha</taxon>
        <taxon>Hippoboscoidea</taxon>
        <taxon>Glossinidae</taxon>
        <taxon>Glossina</taxon>
    </lineage>
</organism>
<dbReference type="VEuPathDB" id="VectorBase:GBRI000332"/>
<proteinExistence type="predicted"/>
<name>A0A1A9VZF6_9MUSC</name>
<dbReference type="EnsemblMetazoa" id="GBRI000332-RA">
    <property type="protein sequence ID" value="GBRI000332-PA"/>
    <property type="gene ID" value="GBRI000332"/>
</dbReference>
<reference evidence="1" key="2">
    <citation type="submission" date="2020-05" db="UniProtKB">
        <authorList>
            <consortium name="EnsemblMetazoa"/>
        </authorList>
    </citation>
    <scope>IDENTIFICATION</scope>
    <source>
        <strain evidence="1">IAEA</strain>
    </source>
</reference>
<evidence type="ECO:0000313" key="2">
    <source>
        <dbReference type="Proteomes" id="UP000091820"/>
    </source>
</evidence>
<accession>A0A1A9VZF6</accession>
<dbReference type="SUPFAM" id="SSF53098">
    <property type="entry name" value="Ribonuclease H-like"/>
    <property type="match status" value="1"/>
</dbReference>
<dbReference type="Gene3D" id="3.30.420.10">
    <property type="entry name" value="Ribonuclease H-like superfamily/Ribonuclease H"/>
    <property type="match status" value="1"/>
</dbReference>
<dbReference type="InterPro" id="IPR036397">
    <property type="entry name" value="RNaseH_sf"/>
</dbReference>
<protein>
    <submittedName>
        <fullName evidence="1">Uncharacterized protein</fullName>
    </submittedName>
</protein>
<dbReference type="AlphaFoldDB" id="A0A1A9VZF6"/>
<dbReference type="STRING" id="37001.A0A1A9VZF6"/>
<dbReference type="Proteomes" id="UP000091820">
    <property type="component" value="Unassembled WGS sequence"/>
</dbReference>
<dbReference type="GO" id="GO:0003676">
    <property type="term" value="F:nucleic acid binding"/>
    <property type="evidence" value="ECO:0007669"/>
    <property type="project" value="InterPro"/>
</dbReference>
<sequence>LLHAFISSHCHDYNVLGIEIEYYDNRESGSILTLCSPKAYYAAFHLGLMRQMPESLRDLLMDDKIMKVDVDIIMHVRGLLRSHDIWVPGMLDLRYMALITRRERQDLDKVAHSVLNMKFKNDQSPLPSSERKNRILPGEKIELAPTSYATVEIFKRLAFELSPRDSYTFPNGDLNDPIFRVNFERLLDLDFDKPKESRIWYSSILLPGQVYCPSNKCLLLAPDDEYVCSVDKSKGEWYLKEQLGVKIRSENFTVRLKHFPVIRAVGYYQRTNETQCHICEQKDAFFHKTVVPMEYCVHFPAKYQIFTSPDRIFLCLKCARFSNISDLKIYNKLTKMCDAPYSYEQITDKEIFQLLAHNCARSVMLPIVMSK</sequence>
<evidence type="ECO:0000313" key="1">
    <source>
        <dbReference type="EnsemblMetazoa" id="GBRI000332-PA"/>
    </source>
</evidence>
<reference evidence="2" key="1">
    <citation type="submission" date="2014-03" db="EMBL/GenBank/DDBJ databases">
        <authorList>
            <person name="Aksoy S."/>
            <person name="Warren W."/>
            <person name="Wilson R.K."/>
        </authorList>
    </citation>
    <scope>NUCLEOTIDE SEQUENCE [LARGE SCALE GENOMIC DNA]</scope>
    <source>
        <strain evidence="2">IAEA</strain>
    </source>
</reference>
<keyword evidence="2" id="KW-1185">Reference proteome</keyword>